<evidence type="ECO:0000313" key="4">
    <source>
        <dbReference type="Proteomes" id="UP000430272"/>
    </source>
</evidence>
<comment type="caution">
    <text evidence="3">The sequence shown here is derived from an EMBL/GenBank/DDBJ whole genome shotgun (WGS) entry which is preliminary data.</text>
</comment>
<dbReference type="EMBL" id="WTYD01000001">
    <property type="protein sequence ID" value="MXO54028.1"/>
    <property type="molecule type" value="Genomic_DNA"/>
</dbReference>
<dbReference type="AlphaFoldDB" id="A0A844YAJ9"/>
<feature type="transmembrane region" description="Helical" evidence="1">
    <location>
        <begin position="39"/>
        <end position="59"/>
    </location>
</feature>
<evidence type="ECO:0000313" key="3">
    <source>
        <dbReference type="EMBL" id="MXO54028.1"/>
    </source>
</evidence>
<keyword evidence="4" id="KW-1185">Reference proteome</keyword>
<feature type="signal peptide" evidence="2">
    <location>
        <begin position="1"/>
        <end position="23"/>
    </location>
</feature>
<keyword evidence="1" id="KW-0472">Membrane</keyword>
<evidence type="ECO:0008006" key="5">
    <source>
        <dbReference type="Google" id="ProtNLM"/>
    </source>
</evidence>
<keyword evidence="1" id="KW-0812">Transmembrane</keyword>
<keyword evidence="2" id="KW-0732">Signal</keyword>
<reference evidence="3 4" key="1">
    <citation type="submission" date="2019-12" db="EMBL/GenBank/DDBJ databases">
        <title>Genomic-based taxomic classification of the family Erythrobacteraceae.</title>
        <authorList>
            <person name="Xu L."/>
        </authorList>
    </citation>
    <scope>NUCLEOTIDE SEQUENCE [LARGE SCALE GENOMIC DNA]</scope>
    <source>
        <strain evidence="3 4">JCM 17468</strain>
    </source>
</reference>
<sequence length="68" mass="6850">MLRKICFTGAAAALVFAPVLAHAETRATAPVEGESALGGQSPIVFLAGIAVVVAAIVFLSEDDDPVSP</sequence>
<gene>
    <name evidence="3" type="ORF">GRI47_08410</name>
</gene>
<feature type="chain" id="PRO_5032391270" description="Ferrochelatase" evidence="2">
    <location>
        <begin position="24"/>
        <end position="68"/>
    </location>
</feature>
<name>A0A844YAJ9_9SPHN</name>
<organism evidence="3 4">
    <name type="scientific">Qipengyuania pelagi</name>
    <dbReference type="NCBI Taxonomy" id="994320"/>
    <lineage>
        <taxon>Bacteria</taxon>
        <taxon>Pseudomonadati</taxon>
        <taxon>Pseudomonadota</taxon>
        <taxon>Alphaproteobacteria</taxon>
        <taxon>Sphingomonadales</taxon>
        <taxon>Erythrobacteraceae</taxon>
        <taxon>Qipengyuania</taxon>
    </lineage>
</organism>
<dbReference type="Proteomes" id="UP000430272">
    <property type="component" value="Unassembled WGS sequence"/>
</dbReference>
<keyword evidence="1" id="KW-1133">Transmembrane helix</keyword>
<evidence type="ECO:0000256" key="1">
    <source>
        <dbReference type="SAM" id="Phobius"/>
    </source>
</evidence>
<accession>A0A844YAJ9</accession>
<protein>
    <recommendedName>
        <fullName evidence="5">Ferrochelatase</fullName>
    </recommendedName>
</protein>
<evidence type="ECO:0000256" key="2">
    <source>
        <dbReference type="SAM" id="SignalP"/>
    </source>
</evidence>
<proteinExistence type="predicted"/>
<dbReference type="RefSeq" id="WP_160660817.1">
    <property type="nucleotide sequence ID" value="NZ_BAABDV010000001.1"/>
</dbReference>